<organism evidence="3 4">
    <name type="scientific">Dethiosulfatibacter aminovorans DSM 17477</name>
    <dbReference type="NCBI Taxonomy" id="1121476"/>
    <lineage>
        <taxon>Bacteria</taxon>
        <taxon>Bacillati</taxon>
        <taxon>Bacillota</taxon>
        <taxon>Tissierellia</taxon>
        <taxon>Dethiosulfatibacter</taxon>
    </lineage>
</organism>
<dbReference type="PANTHER" id="PTHR28008">
    <property type="entry name" value="DOMAIN PROTEIN, PUTATIVE (AFU_ORTHOLOGUE AFUA_3G10980)-RELATED"/>
    <property type="match status" value="1"/>
</dbReference>
<reference evidence="3 4" key="1">
    <citation type="submission" date="2016-11" db="EMBL/GenBank/DDBJ databases">
        <authorList>
            <person name="Jaros S."/>
            <person name="Januszkiewicz K."/>
            <person name="Wedrychowicz H."/>
        </authorList>
    </citation>
    <scope>NUCLEOTIDE SEQUENCE [LARGE SCALE GENOMIC DNA]</scope>
    <source>
        <strain evidence="3 4">DSM 17477</strain>
    </source>
</reference>
<keyword evidence="4" id="KW-1185">Reference proteome</keyword>
<proteinExistence type="predicted"/>
<evidence type="ECO:0000259" key="2">
    <source>
        <dbReference type="Pfam" id="PF04892"/>
    </source>
</evidence>
<dbReference type="OrthoDB" id="291892at2"/>
<feature type="transmembrane region" description="Helical" evidence="1">
    <location>
        <begin position="126"/>
        <end position="147"/>
    </location>
</feature>
<dbReference type="NCBIfam" id="NF037970">
    <property type="entry name" value="vanZ_1"/>
    <property type="match status" value="1"/>
</dbReference>
<protein>
    <submittedName>
        <fullName evidence="3">VanZ like family protein</fullName>
    </submittedName>
</protein>
<feature type="transmembrane region" description="Helical" evidence="1">
    <location>
        <begin position="12"/>
        <end position="29"/>
    </location>
</feature>
<dbReference type="EMBL" id="FQZL01000007">
    <property type="protein sequence ID" value="SHI81946.1"/>
    <property type="molecule type" value="Genomic_DNA"/>
</dbReference>
<feature type="transmembrane region" description="Helical" evidence="1">
    <location>
        <begin position="101"/>
        <end position="120"/>
    </location>
</feature>
<keyword evidence="1" id="KW-0472">Membrane</keyword>
<keyword evidence="1" id="KW-0812">Transmembrane</keyword>
<evidence type="ECO:0000313" key="4">
    <source>
        <dbReference type="Proteomes" id="UP000184052"/>
    </source>
</evidence>
<evidence type="ECO:0000256" key="1">
    <source>
        <dbReference type="SAM" id="Phobius"/>
    </source>
</evidence>
<dbReference type="PANTHER" id="PTHR28008:SF1">
    <property type="entry name" value="DOMAIN PROTEIN, PUTATIVE (AFU_ORTHOLOGUE AFUA_3G10980)-RELATED"/>
    <property type="match status" value="1"/>
</dbReference>
<evidence type="ECO:0000313" key="3">
    <source>
        <dbReference type="EMBL" id="SHI81946.1"/>
    </source>
</evidence>
<keyword evidence="1" id="KW-1133">Transmembrane helix</keyword>
<dbReference type="Pfam" id="PF04892">
    <property type="entry name" value="VanZ"/>
    <property type="match status" value="1"/>
</dbReference>
<sequence>MKRKKVKKTRNTALWTTVILWMMLIYFLSSQVALDSYELSNRINNIIFRLIEKIALPSDFDIIYFSNFIRKTGHFLMYFILGILVLSLLRGKLSRSKRLGAAMLICIIFALTDEFHQMFVPGRTPLVSDILIDILGSFFGILVKLVLETSVFKKFNDN</sequence>
<dbReference type="AlphaFoldDB" id="A0A1M6E8Y2"/>
<name>A0A1M6E8Y2_9FIRM</name>
<gene>
    <name evidence="3" type="ORF">SAMN02745751_01113</name>
</gene>
<dbReference type="Proteomes" id="UP000184052">
    <property type="component" value="Unassembled WGS sequence"/>
</dbReference>
<feature type="domain" description="VanZ-like" evidence="2">
    <location>
        <begin position="15"/>
        <end position="144"/>
    </location>
</feature>
<dbReference type="STRING" id="1121476.SAMN02745751_01113"/>
<feature type="transmembrane region" description="Helical" evidence="1">
    <location>
        <begin position="72"/>
        <end position="89"/>
    </location>
</feature>
<dbReference type="RefSeq" id="WP_073048385.1">
    <property type="nucleotide sequence ID" value="NZ_FQZL01000007.1"/>
</dbReference>
<dbReference type="InterPro" id="IPR016747">
    <property type="entry name" value="Phosphotransbutyrylase"/>
</dbReference>
<dbReference type="InterPro" id="IPR006976">
    <property type="entry name" value="VanZ-like"/>
</dbReference>
<dbReference type="PIRSF" id="PIRSF019083">
    <property type="entry name" value="UCP019083_VanZ"/>
    <property type="match status" value="1"/>
</dbReference>
<accession>A0A1M6E8Y2</accession>